<accession>X1S3K5</accession>
<evidence type="ECO:0000259" key="1">
    <source>
        <dbReference type="PROSITE" id="PS50157"/>
    </source>
</evidence>
<feature type="domain" description="C2H2-type" evidence="1">
    <location>
        <begin position="7"/>
        <end position="30"/>
    </location>
</feature>
<dbReference type="PROSITE" id="PS50157">
    <property type="entry name" value="ZINC_FINGER_C2H2_2"/>
    <property type="match status" value="1"/>
</dbReference>
<reference evidence="2" key="1">
    <citation type="journal article" date="2014" name="Front. Microbiol.">
        <title>High frequency of phylogenetically diverse reductive dehalogenase-homologous genes in deep subseafloor sedimentary metagenomes.</title>
        <authorList>
            <person name="Kawai M."/>
            <person name="Futagami T."/>
            <person name="Toyoda A."/>
            <person name="Takaki Y."/>
            <person name="Nishi S."/>
            <person name="Hori S."/>
            <person name="Arai W."/>
            <person name="Tsubouchi T."/>
            <person name="Morono Y."/>
            <person name="Uchiyama I."/>
            <person name="Ito T."/>
            <person name="Fujiyama A."/>
            <person name="Inagaki F."/>
            <person name="Takami H."/>
        </authorList>
    </citation>
    <scope>NUCLEOTIDE SEQUENCE</scope>
    <source>
        <strain evidence="2">Expedition CK06-06</strain>
    </source>
</reference>
<protein>
    <recommendedName>
        <fullName evidence="1">C2H2-type domain-containing protein</fullName>
    </recommendedName>
</protein>
<dbReference type="AlphaFoldDB" id="X1S3K5"/>
<dbReference type="EMBL" id="BARW01000825">
    <property type="protein sequence ID" value="GAI69995.1"/>
    <property type="molecule type" value="Genomic_DNA"/>
</dbReference>
<sequence length="77" mass="8260">MIMTSEVKCDICGKPFSNLRRAMLHMASVHPVDVGFRLGIIQTRPDDVPAKDVDAEAPAPAPEKGLGARLADFVGDL</sequence>
<gene>
    <name evidence="2" type="ORF">S12H4_03068</name>
</gene>
<organism evidence="2">
    <name type="scientific">marine sediment metagenome</name>
    <dbReference type="NCBI Taxonomy" id="412755"/>
    <lineage>
        <taxon>unclassified sequences</taxon>
        <taxon>metagenomes</taxon>
        <taxon>ecological metagenomes</taxon>
    </lineage>
</organism>
<dbReference type="PROSITE" id="PS00028">
    <property type="entry name" value="ZINC_FINGER_C2H2_1"/>
    <property type="match status" value="1"/>
</dbReference>
<dbReference type="InterPro" id="IPR013087">
    <property type="entry name" value="Znf_C2H2_type"/>
</dbReference>
<comment type="caution">
    <text evidence="2">The sequence shown here is derived from an EMBL/GenBank/DDBJ whole genome shotgun (WGS) entry which is preliminary data.</text>
</comment>
<evidence type="ECO:0000313" key="2">
    <source>
        <dbReference type="EMBL" id="GAI69995.1"/>
    </source>
</evidence>
<proteinExistence type="predicted"/>
<name>X1S3K5_9ZZZZ</name>